<dbReference type="EMBL" id="JTDF01011227">
    <property type="protein sequence ID" value="KAF8563629.1"/>
    <property type="molecule type" value="Genomic_DNA"/>
</dbReference>
<comment type="caution">
    <text evidence="6">The sequence shown here is derived from an EMBL/GenBank/DDBJ whole genome shotgun (WGS) entry which is preliminary data.</text>
</comment>
<dbReference type="AlphaFoldDB" id="A0A8T0D6Z5"/>
<organism evidence="6 7">
    <name type="scientific">Paragonimus westermani</name>
    <dbReference type="NCBI Taxonomy" id="34504"/>
    <lineage>
        <taxon>Eukaryota</taxon>
        <taxon>Metazoa</taxon>
        <taxon>Spiralia</taxon>
        <taxon>Lophotrochozoa</taxon>
        <taxon>Platyhelminthes</taxon>
        <taxon>Trematoda</taxon>
        <taxon>Digenea</taxon>
        <taxon>Plagiorchiida</taxon>
        <taxon>Troglotremata</taxon>
        <taxon>Troglotrematidae</taxon>
        <taxon>Paragonimus</taxon>
    </lineage>
</organism>
<keyword evidence="1" id="KW-0547">Nucleotide-binding</keyword>
<evidence type="ECO:0000259" key="5">
    <source>
        <dbReference type="PROSITE" id="PS50011"/>
    </source>
</evidence>
<feature type="compositionally biased region" description="Low complexity" evidence="3">
    <location>
        <begin position="175"/>
        <end position="189"/>
    </location>
</feature>
<evidence type="ECO:0000256" key="1">
    <source>
        <dbReference type="ARBA" id="ARBA00022741"/>
    </source>
</evidence>
<keyword evidence="7" id="KW-1185">Reference proteome</keyword>
<feature type="non-terminal residue" evidence="6">
    <location>
        <position position="1"/>
    </location>
</feature>
<feature type="transmembrane region" description="Helical" evidence="4">
    <location>
        <begin position="6"/>
        <end position="25"/>
    </location>
</feature>
<protein>
    <recommendedName>
        <fullName evidence="5">Protein kinase domain-containing protein</fullName>
    </recommendedName>
</protein>
<dbReference type="PANTHER" id="PTHR24346:SF49">
    <property type="entry name" value="NIM1 SERINE_THREONINE PROTEIN KINASE"/>
    <property type="match status" value="1"/>
</dbReference>
<dbReference type="GO" id="GO:0005737">
    <property type="term" value="C:cytoplasm"/>
    <property type="evidence" value="ECO:0007669"/>
    <property type="project" value="TreeGrafter"/>
</dbReference>
<sequence>YHGGPVDIWALGVVLFFLLTGLLPYRGATVGQVRRLVLENRGLPVPEFVSPAASSLYHKLTARPPSERPTVTDIITYANKPMESNKQPVNGRPNSDKKYQFCVIRGDGDTWTTWLSGQIFPKALPRFNRCAPLLCSLRQKVSGTNDSSPRTTDISRSLAVRPTHSQSPKWQPTEKSSASMSQSTTASQKNNCSDSVEVVEGKAVYEKEPDLAITTSEEHSTQSQSTEETELEAARLLLDLGVTKEELLASNNLDSRSAVTGAYRIILHRLHRQVSLTGSSVI</sequence>
<dbReference type="GO" id="GO:0000226">
    <property type="term" value="P:microtubule cytoskeleton organization"/>
    <property type="evidence" value="ECO:0007669"/>
    <property type="project" value="TreeGrafter"/>
</dbReference>
<dbReference type="PROSITE" id="PS50011">
    <property type="entry name" value="PROTEIN_KINASE_DOM"/>
    <property type="match status" value="1"/>
</dbReference>
<evidence type="ECO:0000256" key="4">
    <source>
        <dbReference type="SAM" id="Phobius"/>
    </source>
</evidence>
<feature type="compositionally biased region" description="Basic and acidic residues" evidence="3">
    <location>
        <begin position="207"/>
        <end position="220"/>
    </location>
</feature>
<feature type="compositionally biased region" description="Polar residues" evidence="3">
    <location>
        <begin position="163"/>
        <end position="174"/>
    </location>
</feature>
<feature type="domain" description="Protein kinase" evidence="5">
    <location>
        <begin position="1"/>
        <end position="83"/>
    </location>
</feature>
<dbReference type="Proteomes" id="UP000699462">
    <property type="component" value="Unassembled WGS sequence"/>
</dbReference>
<keyword evidence="4" id="KW-0472">Membrane</keyword>
<dbReference type="OrthoDB" id="193931at2759"/>
<evidence type="ECO:0000256" key="3">
    <source>
        <dbReference type="SAM" id="MobiDB-lite"/>
    </source>
</evidence>
<evidence type="ECO:0000256" key="2">
    <source>
        <dbReference type="ARBA" id="ARBA00022840"/>
    </source>
</evidence>
<feature type="compositionally biased region" description="Polar residues" evidence="3">
    <location>
        <begin position="141"/>
        <end position="155"/>
    </location>
</feature>
<dbReference type="GO" id="GO:0050321">
    <property type="term" value="F:tau-protein kinase activity"/>
    <property type="evidence" value="ECO:0007669"/>
    <property type="project" value="TreeGrafter"/>
</dbReference>
<accession>A0A8T0D6Z5</accession>
<dbReference type="PANTHER" id="PTHR24346">
    <property type="entry name" value="MAP/MICROTUBULE AFFINITY-REGULATING KINASE"/>
    <property type="match status" value="1"/>
</dbReference>
<dbReference type="SUPFAM" id="SSF56112">
    <property type="entry name" value="Protein kinase-like (PK-like)"/>
    <property type="match status" value="1"/>
</dbReference>
<keyword evidence="2" id="KW-0067">ATP-binding</keyword>
<gene>
    <name evidence="6" type="ORF">P879_06134</name>
</gene>
<name>A0A8T0D6Z5_9TREM</name>
<dbReference type="GO" id="GO:0035556">
    <property type="term" value="P:intracellular signal transduction"/>
    <property type="evidence" value="ECO:0007669"/>
    <property type="project" value="TreeGrafter"/>
</dbReference>
<proteinExistence type="predicted"/>
<keyword evidence="4" id="KW-0812">Transmembrane</keyword>
<dbReference type="GO" id="GO:0005524">
    <property type="term" value="F:ATP binding"/>
    <property type="evidence" value="ECO:0007669"/>
    <property type="project" value="UniProtKB-KW"/>
</dbReference>
<reference evidence="6 7" key="1">
    <citation type="submission" date="2019-07" db="EMBL/GenBank/DDBJ databases">
        <title>Annotation for the trematode Paragonimus westermani.</title>
        <authorList>
            <person name="Choi Y.-J."/>
        </authorList>
    </citation>
    <scope>NUCLEOTIDE SEQUENCE [LARGE SCALE GENOMIC DNA]</scope>
    <source>
        <strain evidence="6">180907_Pwestermani</strain>
    </source>
</reference>
<feature type="region of interest" description="Disordered" evidence="3">
    <location>
        <begin position="207"/>
        <end position="228"/>
    </location>
</feature>
<dbReference type="InterPro" id="IPR011009">
    <property type="entry name" value="Kinase-like_dom_sf"/>
</dbReference>
<evidence type="ECO:0000313" key="6">
    <source>
        <dbReference type="EMBL" id="KAF8563629.1"/>
    </source>
</evidence>
<dbReference type="Gene3D" id="1.10.510.10">
    <property type="entry name" value="Transferase(Phosphotransferase) domain 1"/>
    <property type="match status" value="1"/>
</dbReference>
<feature type="region of interest" description="Disordered" evidence="3">
    <location>
        <begin position="141"/>
        <end position="194"/>
    </location>
</feature>
<dbReference type="InterPro" id="IPR000719">
    <property type="entry name" value="Prot_kinase_dom"/>
</dbReference>
<keyword evidence="4" id="KW-1133">Transmembrane helix</keyword>
<evidence type="ECO:0000313" key="7">
    <source>
        <dbReference type="Proteomes" id="UP000699462"/>
    </source>
</evidence>